<evidence type="ECO:0000256" key="4">
    <source>
        <dbReference type="SAM" id="MobiDB-lite"/>
    </source>
</evidence>
<dbReference type="AlphaFoldDB" id="A0A117LGP3"/>
<sequence>MSFHTIIIVGRLGQDPEMRYMPNGQAVTNFSVASDRAYRNANGDQVRVTTWFRVSVWGKQAESCNQYLNKGSMVLIEGTLNPDKESGRPRIWTTADGRTGSSYEVNAQTVRFLSTRGGGQEGGTESEGNAPEIDENDIPF</sequence>
<keyword evidence="1 2" id="KW-0238">DNA-binding</keyword>
<dbReference type="InterPro" id="IPR012340">
    <property type="entry name" value="NA-bd_OB-fold"/>
</dbReference>
<dbReference type="PATRIC" id="fig|167964.4.peg.740"/>
<comment type="caution">
    <text evidence="2">Lacks conserved residue(s) required for the propagation of feature annotation.</text>
</comment>
<dbReference type="InterPro" id="IPR011344">
    <property type="entry name" value="ssDNA-bd"/>
</dbReference>
<dbReference type="Pfam" id="PF00436">
    <property type="entry name" value="SSB"/>
    <property type="match status" value="1"/>
</dbReference>
<organism evidence="5 6">
    <name type="scientific">Anaerolinea thermophila</name>
    <dbReference type="NCBI Taxonomy" id="167964"/>
    <lineage>
        <taxon>Bacteria</taxon>
        <taxon>Bacillati</taxon>
        <taxon>Chloroflexota</taxon>
        <taxon>Anaerolineae</taxon>
        <taxon>Anaerolineales</taxon>
        <taxon>Anaerolineaceae</taxon>
        <taxon>Anaerolinea</taxon>
    </lineage>
</organism>
<accession>A0A117LGP3</accession>
<evidence type="ECO:0000256" key="1">
    <source>
        <dbReference type="ARBA" id="ARBA00023125"/>
    </source>
</evidence>
<dbReference type="InterPro" id="IPR000424">
    <property type="entry name" value="Primosome_PriB/ssb"/>
</dbReference>
<dbReference type="PIRSF" id="PIRSF002070">
    <property type="entry name" value="SSB"/>
    <property type="match status" value="1"/>
</dbReference>
<dbReference type="PANTHER" id="PTHR10302">
    <property type="entry name" value="SINGLE-STRANDED DNA-BINDING PROTEIN"/>
    <property type="match status" value="1"/>
</dbReference>
<dbReference type="EMBL" id="LGFU01000059">
    <property type="protein sequence ID" value="KUK46183.1"/>
    <property type="molecule type" value="Genomic_DNA"/>
</dbReference>
<dbReference type="GO" id="GO:0009295">
    <property type="term" value="C:nucleoid"/>
    <property type="evidence" value="ECO:0007669"/>
    <property type="project" value="TreeGrafter"/>
</dbReference>
<evidence type="ECO:0000256" key="3">
    <source>
        <dbReference type="PIRNR" id="PIRNR002070"/>
    </source>
</evidence>
<evidence type="ECO:0000256" key="2">
    <source>
        <dbReference type="HAMAP-Rule" id="MF_00984"/>
    </source>
</evidence>
<dbReference type="HAMAP" id="MF_00984">
    <property type="entry name" value="SSB"/>
    <property type="match status" value="1"/>
</dbReference>
<dbReference type="SUPFAM" id="SSF50249">
    <property type="entry name" value="Nucleic acid-binding proteins"/>
    <property type="match status" value="1"/>
</dbReference>
<gene>
    <name evidence="5" type="ORF">XD73_0949</name>
</gene>
<reference evidence="5 6" key="1">
    <citation type="journal article" date="2015" name="MBio">
        <title>Genome-Resolved Metagenomic Analysis Reveals Roles for Candidate Phyla and Other Microbial Community Members in Biogeochemical Transformations in Oil Reservoirs.</title>
        <authorList>
            <person name="Hu P."/>
            <person name="Tom L."/>
            <person name="Singh A."/>
            <person name="Thomas B.C."/>
            <person name="Baker B.J."/>
            <person name="Piceno Y.M."/>
            <person name="Andersen G.L."/>
            <person name="Banfield J.F."/>
        </authorList>
    </citation>
    <scope>NUCLEOTIDE SEQUENCE [LARGE SCALE GENOMIC DNA]</scope>
    <source>
        <strain evidence="5">46_16</strain>
    </source>
</reference>
<dbReference type="GO" id="GO:0003697">
    <property type="term" value="F:single-stranded DNA binding"/>
    <property type="evidence" value="ECO:0007669"/>
    <property type="project" value="UniProtKB-UniRule"/>
</dbReference>
<comment type="subunit">
    <text evidence="2">Homotetramer.</text>
</comment>
<evidence type="ECO:0000313" key="6">
    <source>
        <dbReference type="Proteomes" id="UP000064249"/>
    </source>
</evidence>
<dbReference type="Gene3D" id="2.40.50.140">
    <property type="entry name" value="Nucleic acid-binding proteins"/>
    <property type="match status" value="1"/>
</dbReference>
<proteinExistence type="inferred from homology"/>
<dbReference type="PROSITE" id="PS50935">
    <property type="entry name" value="SSB"/>
    <property type="match status" value="1"/>
</dbReference>
<name>A0A117LGP3_9CHLR</name>
<protein>
    <recommendedName>
        <fullName evidence="2 3">Single-stranded DNA-binding protein</fullName>
        <shortName evidence="2">SSB</shortName>
    </recommendedName>
</protein>
<comment type="caution">
    <text evidence="5">The sequence shown here is derived from an EMBL/GenBank/DDBJ whole genome shotgun (WGS) entry which is preliminary data.</text>
</comment>
<dbReference type="Proteomes" id="UP000064249">
    <property type="component" value="Unassembled WGS sequence"/>
</dbReference>
<dbReference type="PANTHER" id="PTHR10302:SF27">
    <property type="entry name" value="SINGLE-STRANDED DNA-BINDING PROTEIN"/>
    <property type="match status" value="1"/>
</dbReference>
<dbReference type="CDD" id="cd04496">
    <property type="entry name" value="SSB_OBF"/>
    <property type="match status" value="1"/>
</dbReference>
<dbReference type="GO" id="GO:0006260">
    <property type="term" value="P:DNA replication"/>
    <property type="evidence" value="ECO:0007669"/>
    <property type="project" value="InterPro"/>
</dbReference>
<dbReference type="NCBIfam" id="TIGR00621">
    <property type="entry name" value="ssb"/>
    <property type="match status" value="1"/>
</dbReference>
<feature type="region of interest" description="Disordered" evidence="4">
    <location>
        <begin position="114"/>
        <end position="140"/>
    </location>
</feature>
<evidence type="ECO:0000313" key="5">
    <source>
        <dbReference type="EMBL" id="KUK46183.1"/>
    </source>
</evidence>